<protein>
    <submittedName>
        <fullName evidence="2">Predicted protein</fullName>
    </submittedName>
</protein>
<dbReference type="Pfam" id="PF01636">
    <property type="entry name" value="APH"/>
    <property type="match status" value="1"/>
</dbReference>
<proteinExistence type="predicted"/>
<evidence type="ECO:0000313" key="2">
    <source>
        <dbReference type="EMBL" id="EFC40569.1"/>
    </source>
</evidence>
<gene>
    <name evidence="2" type="ORF">NAEGRDRAFT_71515</name>
</gene>
<dbReference type="InterPro" id="IPR002575">
    <property type="entry name" value="Aminoglycoside_PTrfase"/>
</dbReference>
<name>D2VRA2_NAEGR</name>
<dbReference type="Proteomes" id="UP000006671">
    <property type="component" value="Unassembled WGS sequence"/>
</dbReference>
<dbReference type="EMBL" id="GG738891">
    <property type="protein sequence ID" value="EFC40569.1"/>
    <property type="molecule type" value="Genomic_DNA"/>
</dbReference>
<dbReference type="KEGG" id="ngr:NAEGRDRAFT_71515"/>
<dbReference type="AlphaFoldDB" id="D2VRA2"/>
<evidence type="ECO:0000259" key="1">
    <source>
        <dbReference type="Pfam" id="PF01636"/>
    </source>
</evidence>
<dbReference type="SUPFAM" id="SSF56112">
    <property type="entry name" value="Protein kinase-like (PK-like)"/>
    <property type="match status" value="1"/>
</dbReference>
<evidence type="ECO:0000313" key="3">
    <source>
        <dbReference type="Proteomes" id="UP000006671"/>
    </source>
</evidence>
<dbReference type="RefSeq" id="XP_002673313.1">
    <property type="nucleotide sequence ID" value="XM_002673267.1"/>
</dbReference>
<feature type="domain" description="Aminoglycoside phosphotransferase" evidence="1">
    <location>
        <begin position="23"/>
        <end position="80"/>
    </location>
</feature>
<reference evidence="2 3" key="1">
    <citation type="journal article" date="2010" name="Cell">
        <title>The genome of Naegleria gruberi illuminates early eukaryotic versatility.</title>
        <authorList>
            <person name="Fritz-Laylin L.K."/>
            <person name="Prochnik S.E."/>
            <person name="Ginger M.L."/>
            <person name="Dacks J.B."/>
            <person name="Carpenter M.L."/>
            <person name="Field M.C."/>
            <person name="Kuo A."/>
            <person name="Paredez A."/>
            <person name="Chapman J."/>
            <person name="Pham J."/>
            <person name="Shu S."/>
            <person name="Neupane R."/>
            <person name="Cipriano M."/>
            <person name="Mancuso J."/>
            <person name="Tu H."/>
            <person name="Salamov A."/>
            <person name="Lindquist E."/>
            <person name="Shapiro H."/>
            <person name="Lucas S."/>
            <person name="Grigoriev I.V."/>
            <person name="Cande W.Z."/>
            <person name="Fulton C."/>
            <person name="Rokhsar D.S."/>
            <person name="Dawson S.C."/>
        </authorList>
    </citation>
    <scope>NUCLEOTIDE SEQUENCE [LARGE SCALE GENOMIC DNA]</scope>
    <source>
        <strain evidence="2 3">NEG-M</strain>
    </source>
</reference>
<organism evidence="3">
    <name type="scientific">Naegleria gruberi</name>
    <name type="common">Amoeba</name>
    <dbReference type="NCBI Taxonomy" id="5762"/>
    <lineage>
        <taxon>Eukaryota</taxon>
        <taxon>Discoba</taxon>
        <taxon>Heterolobosea</taxon>
        <taxon>Tetramitia</taxon>
        <taxon>Eutetramitia</taxon>
        <taxon>Vahlkampfiidae</taxon>
        <taxon>Naegleria</taxon>
    </lineage>
</organism>
<sequence>MVDNDIHPEIIELAKQFFQSSVINAKLKLCEGAEEMLSFVHRDLHFNNIIQFDHVSVKLVDWQCCGLGNPLFDVFYMICFTSDLNTVESVEKEYLDNYYICICKELEQ</sequence>
<dbReference type="GeneID" id="8854909"/>
<dbReference type="InParanoid" id="D2VRA2"/>
<dbReference type="VEuPathDB" id="AmoebaDB:NAEGRDRAFT_71515"/>
<keyword evidence="3" id="KW-1185">Reference proteome</keyword>
<dbReference type="Gene3D" id="3.90.1200.10">
    <property type="match status" value="1"/>
</dbReference>
<dbReference type="InterPro" id="IPR011009">
    <property type="entry name" value="Kinase-like_dom_sf"/>
</dbReference>
<accession>D2VRA2</accession>